<dbReference type="EMBL" id="JBHRYN010000007">
    <property type="protein sequence ID" value="MFC3700789.1"/>
    <property type="molecule type" value="Genomic_DNA"/>
</dbReference>
<proteinExistence type="predicted"/>
<dbReference type="Proteomes" id="UP001595710">
    <property type="component" value="Unassembled WGS sequence"/>
</dbReference>
<dbReference type="RefSeq" id="WP_290280506.1">
    <property type="nucleotide sequence ID" value="NZ_JAUFQI010000001.1"/>
</dbReference>
<name>A0ABV7WR51_9GAMM</name>
<protein>
    <recommendedName>
        <fullName evidence="3">Cellobiose phosphorylase</fullName>
    </recommendedName>
</protein>
<evidence type="ECO:0000313" key="2">
    <source>
        <dbReference type="Proteomes" id="UP001595710"/>
    </source>
</evidence>
<evidence type="ECO:0000313" key="1">
    <source>
        <dbReference type="EMBL" id="MFC3700789.1"/>
    </source>
</evidence>
<sequence>MVMLLKDSDAAVKSRSNLDVHGAFCTYRGQRFYQITNYHRMSNFFMSVVSAYDHWLFISSNGGLTAGRQHSDRALFPYYTEDKITDMAHCTGPMTLIKENGQLWQPFQTNALVEDFDNRSLYKSTLGDQLFFSESRNGLTFEYGWSFSNLHGIVRSVTLRNESELPRDISFLDGLQNIIPANITAELQNDNSVLLDAYKSADCYQNNLAAFYMSSRLTDLAEPSESLLANSVWHCIEENRFSAKVSLSENAPKQFAANTNVDTNVQQRGKRGSYFITADITLAPGEQIQWMQVCEVTQDGPSIQQLIKQVSADGLFSQVSEDVRSGSHSLEQYLAKADGIQTSDDELATVHHQANTLFNIMRGGLFTQGYSIMRRDLLAFVSQRQKRLAEHDWWATVPESVSISELRDLLNTCHSTDLKRIANEYLPISFSRRHGDPSRPWNKFSINLRDTDGVPIKDYQGNWRDIFQNWEPLALSYPKYLPSMISAFLNATTTDGYNPYRVTRNGIEWETPEPDNDWANIGYWSDHQIIYLSKLIELQVSMNPKWITENHHQAQFSYANVPYRIKSFTQLKDNPYDSIKFDDALNDLINSTVEKMGSDGKLLLDSEQKVIHGNLIEKLLTLWLAKLSNFVPDGGIWMNTQRPEWNDANNALAGWGLSVVTVAYLHRHLLFMRKALREVKGTIEISESVFNWFEQIRSQYLHIPNQLDSKKRFGFLEASSNAADVYRAEVYANGLSNVKASLALSGIVEFLDQVLPVLAATLHNNRRKDGLYHGYNILHLSDLAAEVTHLPLMLEGQVAMLSANVLNPSESLQLLNSLRSSDLYREDQHTYLLYPNKSLTQFIDKNCIESKDLSALNQSKSELLKHRILTESEAGLFHFNANFRNAKDLAQRLSDVNIQEPDKLRLFELFEKTFNHKSFTGRSGSFFGYEGLGSTYWHMVSKLLLAAQENWFVAHTEHSETAIELKKAFYDIRAGIGFNKTPEQYGAFPTDPYSHTPESGIARQPGMTGQVKEELITRLGEFGIRWQDGHIEIVHGLLAEHEFLTEPNTFNYLDVHDQWQSMPLETGSLAFTLAQVPFVYRAVSGEQLKIQVITADETTFEMANNKLTPFVVKRLIERDGILKAIFVNYPCSHNG</sequence>
<reference evidence="2" key="1">
    <citation type="journal article" date="2019" name="Int. J. Syst. Evol. Microbiol.">
        <title>The Global Catalogue of Microorganisms (GCM) 10K type strain sequencing project: providing services to taxonomists for standard genome sequencing and annotation.</title>
        <authorList>
            <consortium name="The Broad Institute Genomics Platform"/>
            <consortium name="The Broad Institute Genome Sequencing Center for Infectious Disease"/>
            <person name="Wu L."/>
            <person name="Ma J."/>
        </authorList>
    </citation>
    <scope>NUCLEOTIDE SEQUENCE [LARGE SCALE GENOMIC DNA]</scope>
    <source>
        <strain evidence="2">CECT 8288</strain>
    </source>
</reference>
<gene>
    <name evidence="1" type="ORF">ACFOND_03975</name>
</gene>
<keyword evidence="2" id="KW-1185">Reference proteome</keyword>
<comment type="caution">
    <text evidence="1">The sequence shown here is derived from an EMBL/GenBank/DDBJ whole genome shotgun (WGS) entry which is preliminary data.</text>
</comment>
<evidence type="ECO:0008006" key="3">
    <source>
        <dbReference type="Google" id="ProtNLM"/>
    </source>
</evidence>
<organism evidence="1 2">
    <name type="scientific">Reinekea marina</name>
    <dbReference type="NCBI Taxonomy" id="1310421"/>
    <lineage>
        <taxon>Bacteria</taxon>
        <taxon>Pseudomonadati</taxon>
        <taxon>Pseudomonadota</taxon>
        <taxon>Gammaproteobacteria</taxon>
        <taxon>Oceanospirillales</taxon>
        <taxon>Saccharospirillaceae</taxon>
        <taxon>Reinekea</taxon>
    </lineage>
</organism>
<accession>A0ABV7WR51</accession>